<dbReference type="GO" id="GO:0016020">
    <property type="term" value="C:membrane"/>
    <property type="evidence" value="ECO:0007669"/>
    <property type="project" value="InterPro"/>
</dbReference>
<evidence type="ECO:0000256" key="5">
    <source>
        <dbReference type="ARBA" id="ARBA00022741"/>
    </source>
</evidence>
<evidence type="ECO:0000256" key="8">
    <source>
        <dbReference type="ARBA" id="ARBA00023012"/>
    </source>
</evidence>
<dbReference type="OrthoDB" id="199946at2"/>
<dbReference type="GO" id="GO:0000155">
    <property type="term" value="F:phosphorelay sensor kinase activity"/>
    <property type="evidence" value="ECO:0007669"/>
    <property type="project" value="InterPro"/>
</dbReference>
<dbReference type="PANTHER" id="PTHR24421">
    <property type="entry name" value="NITRATE/NITRITE SENSOR PROTEIN NARX-RELATED"/>
    <property type="match status" value="1"/>
</dbReference>
<proteinExistence type="predicted"/>
<keyword evidence="13" id="KW-1185">Reference proteome</keyword>
<evidence type="ECO:0000313" key="14">
    <source>
        <dbReference type="Proteomes" id="UP000183090"/>
    </source>
</evidence>
<gene>
    <name evidence="11" type="ORF">AAT16_11955</name>
    <name evidence="12" type="ORF">SAMN05216235_1243</name>
</gene>
<evidence type="ECO:0000256" key="7">
    <source>
        <dbReference type="ARBA" id="ARBA00022840"/>
    </source>
</evidence>
<feature type="transmembrane region" description="Helical" evidence="9">
    <location>
        <begin position="12"/>
        <end position="40"/>
    </location>
</feature>
<dbReference type="GO" id="GO:0005524">
    <property type="term" value="F:ATP binding"/>
    <property type="evidence" value="ECO:0007669"/>
    <property type="project" value="UniProtKB-KW"/>
</dbReference>
<keyword evidence="7" id="KW-0067">ATP-binding</keyword>
<feature type="transmembrane region" description="Helical" evidence="9">
    <location>
        <begin position="89"/>
        <end position="112"/>
    </location>
</feature>
<reference evidence="11 13" key="1">
    <citation type="journal article" date="2015" name="Int. J. Syst. Evol. Microbiol.">
        <title>Complete genome sequence of Salinicoccus halodurans H3B36, isolated from the Qaidam Basin in China.</title>
        <authorList>
            <person name="Jiang K."/>
            <person name="Xue Y."/>
            <person name="Ma Y."/>
        </authorList>
    </citation>
    <scope>NUCLEOTIDE SEQUENCE [LARGE SCALE GENOMIC DNA]</scope>
    <source>
        <strain evidence="11 13">H3B36</strain>
    </source>
</reference>
<evidence type="ECO:0000313" key="11">
    <source>
        <dbReference type="EMBL" id="AKG74840.1"/>
    </source>
</evidence>
<dbReference type="KEGG" id="shv:AAT16_11955"/>
<evidence type="ECO:0000313" key="13">
    <source>
        <dbReference type="Proteomes" id="UP000034029"/>
    </source>
</evidence>
<reference evidence="12 14" key="3">
    <citation type="submission" date="2016-10" db="EMBL/GenBank/DDBJ databases">
        <authorList>
            <person name="Varghese N."/>
            <person name="Submissions S."/>
        </authorList>
    </citation>
    <scope>NUCLEOTIDE SEQUENCE [LARGE SCALE GENOMIC DNA]</scope>
    <source>
        <strain evidence="12 14">CGMCC 1.6501</strain>
    </source>
</reference>
<dbReference type="Gene3D" id="1.20.5.1930">
    <property type="match status" value="1"/>
</dbReference>
<dbReference type="Pfam" id="PF07730">
    <property type="entry name" value="HisKA_3"/>
    <property type="match status" value="1"/>
</dbReference>
<dbReference type="EMBL" id="FOTB01000002">
    <property type="protein sequence ID" value="SFK69582.1"/>
    <property type="molecule type" value="Genomic_DNA"/>
</dbReference>
<dbReference type="InterPro" id="IPR011712">
    <property type="entry name" value="Sig_transdc_His_kin_sub3_dim/P"/>
</dbReference>
<keyword evidence="9" id="KW-1133">Transmembrane helix</keyword>
<accession>A0A0F7D4U4</accession>
<dbReference type="GO" id="GO:0046983">
    <property type="term" value="F:protein dimerization activity"/>
    <property type="evidence" value="ECO:0007669"/>
    <property type="project" value="InterPro"/>
</dbReference>
<dbReference type="EC" id="2.7.13.3" evidence="2"/>
<dbReference type="SUPFAM" id="SSF55874">
    <property type="entry name" value="ATPase domain of HSP90 chaperone/DNA topoisomerase II/histidine kinase"/>
    <property type="match status" value="1"/>
</dbReference>
<protein>
    <recommendedName>
        <fullName evidence="2">histidine kinase</fullName>
        <ecNumber evidence="2">2.7.13.3</ecNumber>
    </recommendedName>
</protein>
<dbReference type="EMBL" id="CP011366">
    <property type="protein sequence ID" value="AKG74840.1"/>
    <property type="molecule type" value="Genomic_DNA"/>
</dbReference>
<evidence type="ECO:0000256" key="6">
    <source>
        <dbReference type="ARBA" id="ARBA00022777"/>
    </source>
</evidence>
<dbReference type="InterPro" id="IPR036890">
    <property type="entry name" value="HATPase_C_sf"/>
</dbReference>
<dbReference type="CDD" id="cd16917">
    <property type="entry name" value="HATPase_UhpB-NarQ-NarX-like"/>
    <property type="match status" value="1"/>
</dbReference>
<name>A0A0F7D4U4_9STAP</name>
<dbReference type="PANTHER" id="PTHR24421:SF10">
    <property type="entry name" value="NITRATE_NITRITE SENSOR PROTEIN NARQ"/>
    <property type="match status" value="1"/>
</dbReference>
<dbReference type="RefSeq" id="WP_046791019.1">
    <property type="nucleotide sequence ID" value="NZ_CP011366.1"/>
</dbReference>
<dbReference type="Proteomes" id="UP000034029">
    <property type="component" value="Chromosome"/>
</dbReference>
<evidence type="ECO:0000256" key="3">
    <source>
        <dbReference type="ARBA" id="ARBA00022553"/>
    </source>
</evidence>
<keyword evidence="3" id="KW-0597">Phosphoprotein</keyword>
<keyword evidence="8" id="KW-0902">Two-component regulatory system</keyword>
<keyword evidence="9" id="KW-0472">Membrane</keyword>
<sequence length="346" mass="40031">MRIIIEKLILYFILTAFYFVDTGQASLIVALLSFILFFSVDLFSRRFTILVISGIFVVNIILHPGWSYYVPLLSFSVAGRYRGWSLVTFIFYLAAPKISLIVLSAIVIYMVYLRDMMAGFKQENKKIRDQLTNDNLLLRKQHNELLKNHEKDIHMAGLNERNRIARDMHDALGHSLSSSILLIESLQYVRDEEKIKESLSLLQRRLKSGMDDIRMSIHHLYETSIDLETRIEDYTNEMDGFDVNFYYDVDMDIGHEVRIDILSIVKESLTNIKKHSDASGVGIFIKEKNDFLTISIKDDGTMEPRKTKGMGLLSMQETVAKYSGIFNTFYDEGFTVHITLYKEGIR</sequence>
<keyword evidence="5" id="KW-0547">Nucleotide-binding</keyword>
<organism evidence="12 14">
    <name type="scientific">Salinicoccus halodurans</name>
    <dbReference type="NCBI Taxonomy" id="407035"/>
    <lineage>
        <taxon>Bacteria</taxon>
        <taxon>Bacillati</taxon>
        <taxon>Bacillota</taxon>
        <taxon>Bacilli</taxon>
        <taxon>Bacillales</taxon>
        <taxon>Staphylococcaceae</taxon>
        <taxon>Salinicoccus</taxon>
    </lineage>
</organism>
<keyword evidence="9" id="KW-0812">Transmembrane</keyword>
<dbReference type="AlphaFoldDB" id="A0A0F7D4U4"/>
<evidence type="ECO:0000256" key="9">
    <source>
        <dbReference type="SAM" id="Phobius"/>
    </source>
</evidence>
<keyword evidence="6 12" id="KW-0418">Kinase</keyword>
<evidence type="ECO:0000256" key="2">
    <source>
        <dbReference type="ARBA" id="ARBA00012438"/>
    </source>
</evidence>
<feature type="domain" description="Signal transduction histidine kinase subgroup 3 dimerisation and phosphoacceptor" evidence="10">
    <location>
        <begin position="160"/>
        <end position="222"/>
    </location>
</feature>
<evidence type="ECO:0000256" key="4">
    <source>
        <dbReference type="ARBA" id="ARBA00022679"/>
    </source>
</evidence>
<comment type="catalytic activity">
    <reaction evidence="1">
        <text>ATP + protein L-histidine = ADP + protein N-phospho-L-histidine.</text>
        <dbReference type="EC" id="2.7.13.3"/>
    </reaction>
</comment>
<evidence type="ECO:0000256" key="1">
    <source>
        <dbReference type="ARBA" id="ARBA00000085"/>
    </source>
</evidence>
<reference evidence="13" key="2">
    <citation type="submission" date="2015-04" db="EMBL/GenBank/DDBJ databases">
        <title>Complete genome sequence of Salinicoccus halodurans strain H3B36, isolated from the Qaidam basin of China.</title>
        <authorList>
            <person name="Ma Y."/>
            <person name="Jiang K."/>
            <person name="Xue Y."/>
        </authorList>
    </citation>
    <scope>NUCLEOTIDE SEQUENCE [LARGE SCALE GENOMIC DNA]</scope>
    <source>
        <strain evidence="13">H3B36</strain>
    </source>
</reference>
<dbReference type="Gene3D" id="3.30.565.10">
    <property type="entry name" value="Histidine kinase-like ATPase, C-terminal domain"/>
    <property type="match status" value="1"/>
</dbReference>
<dbReference type="Proteomes" id="UP000183090">
    <property type="component" value="Unassembled WGS sequence"/>
</dbReference>
<keyword evidence="4" id="KW-0808">Transferase</keyword>
<dbReference type="InterPro" id="IPR050482">
    <property type="entry name" value="Sensor_HK_TwoCompSys"/>
</dbReference>
<evidence type="ECO:0000313" key="12">
    <source>
        <dbReference type="EMBL" id="SFK69582.1"/>
    </source>
</evidence>
<evidence type="ECO:0000259" key="10">
    <source>
        <dbReference type="Pfam" id="PF07730"/>
    </source>
</evidence>
<feature type="transmembrane region" description="Helical" evidence="9">
    <location>
        <begin position="47"/>
        <end position="69"/>
    </location>
</feature>